<dbReference type="EMBL" id="JACHIA010000002">
    <property type="protein sequence ID" value="MBB6069245.1"/>
    <property type="molecule type" value="Genomic_DNA"/>
</dbReference>
<evidence type="ECO:0008006" key="4">
    <source>
        <dbReference type="Google" id="ProtNLM"/>
    </source>
</evidence>
<feature type="signal peptide" evidence="1">
    <location>
        <begin position="1"/>
        <end position="32"/>
    </location>
</feature>
<keyword evidence="1" id="KW-0732">Signal</keyword>
<accession>A0A841GW48</accession>
<dbReference type="Pfam" id="PF08309">
    <property type="entry name" value="LVIVD"/>
    <property type="match status" value="1"/>
</dbReference>
<feature type="chain" id="PRO_5032357108" description="LVIVD repeat-containing protein" evidence="1">
    <location>
        <begin position="33"/>
        <end position="648"/>
    </location>
</feature>
<dbReference type="AlphaFoldDB" id="A0A841GW48"/>
<reference evidence="2 3" key="1">
    <citation type="submission" date="2020-08" db="EMBL/GenBank/DDBJ databases">
        <title>Genomic Encyclopedia of Type Strains, Phase IV (KMG-IV): sequencing the most valuable type-strain genomes for metagenomic binning, comparative biology and taxonomic classification.</title>
        <authorList>
            <person name="Goeker M."/>
        </authorList>
    </citation>
    <scope>NUCLEOTIDE SEQUENCE [LARGE SCALE GENOMIC DNA]</scope>
    <source>
        <strain evidence="2 3">DSM 29007</strain>
    </source>
</reference>
<dbReference type="Proteomes" id="UP000582837">
    <property type="component" value="Unassembled WGS sequence"/>
</dbReference>
<gene>
    <name evidence="2" type="ORF">HNQ61_000860</name>
</gene>
<dbReference type="RefSeq" id="WP_170037992.1">
    <property type="nucleotide sequence ID" value="NZ_JABDTL010000002.1"/>
</dbReference>
<evidence type="ECO:0000313" key="2">
    <source>
        <dbReference type="EMBL" id="MBB6069245.1"/>
    </source>
</evidence>
<proteinExistence type="predicted"/>
<sequence length="648" mass="69093">MKRTFHPRPLRARSAAAFAALSLALGVSSAAAAQGTSTDPRVGLRAGRYDAAQAISSMRLLSTTPSPAPFNENTNSDLAFSGKYAIQGNYGGWQIWDISNPTRPVIANAFVCPASQSDVSVYKNLLFISGEGLSGRLDCGTQGVQDTVSTDRLRGVRIFDISDVTRPRNVGNVQTCRGSHTHTVVAPAGDPENIYIYISGSAGVRSPSELAGCVGASPEENPNSSLFRIEVIKVPVAHPERAAIVSSPRIFNDLPAPPSHREAPEDVARAAQTAAAARARGAYTVNVFGLERVAPNQIIRPLLDSIAKTNGRTAANAADSAALRGSLQGIVDKMFSEDRTGPTQCHDITVYPAVNLAGGACEGYGFLLDITNPEAPVRIAAAADSNFSYWHSATFSNDGSKVLFSDEWGGGGQAKCRATDRPEWGADAIFTINNRRDLRFQSYYKLPAPQGAGENCVAHNGNLIPIPGRDVMVQAWYQGGLSVFDWTDPAKPTEIAYFDRGPMAEDGSSFGGSWSAYWYNGVIVSSEIGRGLDVLELTPGAMLTQNEIDAAKTVRMEYLNPQGQPQYTWAPSFVVARAYVDQLERGNGMPAARVTSVRQALANAERASGAARRTALTTLATQLDGQATGAHAAKVRMLAGTVRDLARR</sequence>
<keyword evidence="3" id="KW-1185">Reference proteome</keyword>
<evidence type="ECO:0000256" key="1">
    <source>
        <dbReference type="SAM" id="SignalP"/>
    </source>
</evidence>
<organism evidence="2 3">
    <name type="scientific">Longimicrobium terrae</name>
    <dbReference type="NCBI Taxonomy" id="1639882"/>
    <lineage>
        <taxon>Bacteria</taxon>
        <taxon>Pseudomonadati</taxon>
        <taxon>Gemmatimonadota</taxon>
        <taxon>Longimicrobiia</taxon>
        <taxon>Longimicrobiales</taxon>
        <taxon>Longimicrobiaceae</taxon>
        <taxon>Longimicrobium</taxon>
    </lineage>
</organism>
<dbReference type="InterPro" id="IPR013211">
    <property type="entry name" value="LVIVD"/>
</dbReference>
<comment type="caution">
    <text evidence="2">The sequence shown here is derived from an EMBL/GenBank/DDBJ whole genome shotgun (WGS) entry which is preliminary data.</text>
</comment>
<protein>
    <recommendedName>
        <fullName evidence="4">LVIVD repeat-containing protein</fullName>
    </recommendedName>
</protein>
<evidence type="ECO:0000313" key="3">
    <source>
        <dbReference type="Proteomes" id="UP000582837"/>
    </source>
</evidence>
<name>A0A841GW48_9BACT</name>